<evidence type="ECO:0000256" key="3">
    <source>
        <dbReference type="ARBA" id="ARBA00022989"/>
    </source>
</evidence>
<evidence type="ECO:0000256" key="2">
    <source>
        <dbReference type="ARBA" id="ARBA00022692"/>
    </source>
</evidence>
<comment type="caution">
    <text evidence="6">The sequence shown here is derived from an EMBL/GenBank/DDBJ whole genome shotgun (WGS) entry which is preliminary data.</text>
</comment>
<dbReference type="GO" id="GO:0016020">
    <property type="term" value="C:membrane"/>
    <property type="evidence" value="ECO:0007669"/>
    <property type="project" value="UniProtKB-SubCell"/>
</dbReference>
<dbReference type="PANTHER" id="PTHR47685:SF1">
    <property type="entry name" value="MAGNESIUM TRANSPORT PROTEIN CORA"/>
    <property type="match status" value="1"/>
</dbReference>
<accession>A0A9P4R3N2</accession>
<feature type="transmembrane region" description="Helical" evidence="5">
    <location>
        <begin position="92"/>
        <end position="114"/>
    </location>
</feature>
<evidence type="ECO:0000256" key="5">
    <source>
        <dbReference type="SAM" id="Phobius"/>
    </source>
</evidence>
<evidence type="ECO:0000256" key="4">
    <source>
        <dbReference type="ARBA" id="ARBA00023136"/>
    </source>
</evidence>
<dbReference type="AlphaFoldDB" id="A0A9P4R3N2"/>
<dbReference type="Proteomes" id="UP000799444">
    <property type="component" value="Unassembled WGS sequence"/>
</dbReference>
<dbReference type="EMBL" id="ML996115">
    <property type="protein sequence ID" value="KAF2737510.1"/>
    <property type="molecule type" value="Genomic_DNA"/>
</dbReference>
<keyword evidence="2 5" id="KW-0812">Transmembrane</keyword>
<reference evidence="6" key="1">
    <citation type="journal article" date="2020" name="Stud. Mycol.">
        <title>101 Dothideomycetes genomes: a test case for predicting lifestyles and emergence of pathogens.</title>
        <authorList>
            <person name="Haridas S."/>
            <person name="Albert R."/>
            <person name="Binder M."/>
            <person name="Bloem J."/>
            <person name="Labutti K."/>
            <person name="Salamov A."/>
            <person name="Andreopoulos B."/>
            <person name="Baker S."/>
            <person name="Barry K."/>
            <person name="Bills G."/>
            <person name="Bluhm B."/>
            <person name="Cannon C."/>
            <person name="Castanera R."/>
            <person name="Culley D."/>
            <person name="Daum C."/>
            <person name="Ezra D."/>
            <person name="Gonzalez J."/>
            <person name="Henrissat B."/>
            <person name="Kuo A."/>
            <person name="Liang C."/>
            <person name="Lipzen A."/>
            <person name="Lutzoni F."/>
            <person name="Magnuson J."/>
            <person name="Mondo S."/>
            <person name="Nolan M."/>
            <person name="Ohm R."/>
            <person name="Pangilinan J."/>
            <person name="Park H.-J."/>
            <person name="Ramirez L."/>
            <person name="Alfaro M."/>
            <person name="Sun H."/>
            <person name="Tritt A."/>
            <person name="Yoshinaga Y."/>
            <person name="Zwiers L.-H."/>
            <person name="Turgeon B."/>
            <person name="Goodwin S."/>
            <person name="Spatafora J."/>
            <person name="Crous P."/>
            <person name="Grigoriev I."/>
        </authorList>
    </citation>
    <scope>NUCLEOTIDE SEQUENCE</scope>
    <source>
        <strain evidence="6">CBS 125425</strain>
    </source>
</reference>
<dbReference type="InterPro" id="IPR050829">
    <property type="entry name" value="CorA_MIT"/>
</dbReference>
<dbReference type="PANTHER" id="PTHR47685">
    <property type="entry name" value="MAGNESIUM TRANSPORT PROTEIN CORA"/>
    <property type="match status" value="1"/>
</dbReference>
<dbReference type="Pfam" id="PF01544">
    <property type="entry name" value="CorA"/>
    <property type="match status" value="1"/>
</dbReference>
<keyword evidence="3 5" id="KW-1133">Transmembrane helix</keyword>
<protein>
    <submittedName>
        <fullName evidence="6">Uncharacterized protein</fullName>
    </submittedName>
</protein>
<dbReference type="InterPro" id="IPR002523">
    <property type="entry name" value="MgTranspt_CorA/ZnTranspt_ZntB"/>
</dbReference>
<sequence length="269" mass="30804">MEEELEVIVAVFSQQNSSLKALERVLDSKTYRITERVRINAFKRLEQPTFETVASAYREVERDVKKIQNQITKTAQVLRYNIEIAEEGHSKAILVFTLVTIVFLPLSFVASLLGMNTTDTRNIEKNQTIFWAVALPTTAVIGGLSLLIAYGKIGDRLEAFREALRQSRSLRRHNDLASKQIHWRNRDEEETVQTDAKLPLLSSSVNRRRAEKKSLAMGSNLGMRLKEQPRKRRVVVKEAHGDDVVEVIEEPRRTGRRNTSAPVIKDMFF</sequence>
<evidence type="ECO:0000313" key="7">
    <source>
        <dbReference type="Proteomes" id="UP000799444"/>
    </source>
</evidence>
<gene>
    <name evidence="6" type="ORF">EJ04DRAFT_574474</name>
</gene>
<keyword evidence="7" id="KW-1185">Reference proteome</keyword>
<proteinExistence type="predicted"/>
<dbReference type="GO" id="GO:0046873">
    <property type="term" value="F:metal ion transmembrane transporter activity"/>
    <property type="evidence" value="ECO:0007669"/>
    <property type="project" value="InterPro"/>
</dbReference>
<comment type="subcellular location">
    <subcellularLocation>
        <location evidence="1">Membrane</location>
        <topology evidence="1">Multi-pass membrane protein</topology>
    </subcellularLocation>
</comment>
<evidence type="ECO:0000256" key="1">
    <source>
        <dbReference type="ARBA" id="ARBA00004141"/>
    </source>
</evidence>
<dbReference type="OrthoDB" id="5430750at2759"/>
<name>A0A9P4R3N2_9PLEO</name>
<organism evidence="6 7">
    <name type="scientific">Polyplosphaeria fusca</name>
    <dbReference type="NCBI Taxonomy" id="682080"/>
    <lineage>
        <taxon>Eukaryota</taxon>
        <taxon>Fungi</taxon>
        <taxon>Dikarya</taxon>
        <taxon>Ascomycota</taxon>
        <taxon>Pezizomycotina</taxon>
        <taxon>Dothideomycetes</taxon>
        <taxon>Pleosporomycetidae</taxon>
        <taxon>Pleosporales</taxon>
        <taxon>Tetraplosphaeriaceae</taxon>
        <taxon>Polyplosphaeria</taxon>
    </lineage>
</organism>
<dbReference type="InterPro" id="IPR045863">
    <property type="entry name" value="CorA_TM1_TM2"/>
</dbReference>
<dbReference type="Gene3D" id="1.20.58.340">
    <property type="entry name" value="Magnesium transport protein CorA, transmembrane region"/>
    <property type="match status" value="1"/>
</dbReference>
<dbReference type="SUPFAM" id="SSF144083">
    <property type="entry name" value="Magnesium transport protein CorA, transmembrane region"/>
    <property type="match status" value="1"/>
</dbReference>
<keyword evidence="4 5" id="KW-0472">Membrane</keyword>
<feature type="transmembrane region" description="Helical" evidence="5">
    <location>
        <begin position="129"/>
        <end position="151"/>
    </location>
</feature>
<evidence type="ECO:0000313" key="6">
    <source>
        <dbReference type="EMBL" id="KAF2737510.1"/>
    </source>
</evidence>